<protein>
    <submittedName>
        <fullName evidence="2">Uncharacterized protein</fullName>
    </submittedName>
</protein>
<dbReference type="EMBL" id="JACASE010000001">
    <property type="protein sequence ID" value="KAF6506229.1"/>
    <property type="molecule type" value="Genomic_DNA"/>
</dbReference>
<keyword evidence="3" id="KW-1185">Reference proteome</keyword>
<evidence type="ECO:0000256" key="1">
    <source>
        <dbReference type="SAM" id="MobiDB-lite"/>
    </source>
</evidence>
<comment type="caution">
    <text evidence="2">The sequence shown here is derived from an EMBL/GenBank/DDBJ whole genome shotgun (WGS) entry which is preliminary data.</text>
</comment>
<evidence type="ECO:0000313" key="3">
    <source>
        <dbReference type="Proteomes" id="UP000593571"/>
    </source>
</evidence>
<reference evidence="2 3" key="1">
    <citation type="journal article" date="2020" name="Nature">
        <title>Six reference-quality genomes reveal evolution of bat adaptations.</title>
        <authorList>
            <person name="Jebb D."/>
            <person name="Huang Z."/>
            <person name="Pippel M."/>
            <person name="Hughes G.M."/>
            <person name="Lavrichenko K."/>
            <person name="Devanna P."/>
            <person name="Winkler S."/>
            <person name="Jermiin L.S."/>
            <person name="Skirmuntt E.C."/>
            <person name="Katzourakis A."/>
            <person name="Burkitt-Gray L."/>
            <person name="Ray D.A."/>
            <person name="Sullivan K.A.M."/>
            <person name="Roscito J.G."/>
            <person name="Kirilenko B.M."/>
            <person name="Davalos L.M."/>
            <person name="Corthals A.P."/>
            <person name="Power M.L."/>
            <person name="Jones G."/>
            <person name="Ransome R.D."/>
            <person name="Dechmann D.K.N."/>
            <person name="Locatelli A.G."/>
            <person name="Puechmaille S.J."/>
            <person name="Fedrigo O."/>
            <person name="Jarvis E.D."/>
            <person name="Hiller M."/>
            <person name="Vernes S.C."/>
            <person name="Myers E.W."/>
            <person name="Teeling E.C."/>
        </authorList>
    </citation>
    <scope>NUCLEOTIDE SEQUENCE [LARGE SCALE GENOMIC DNA]</scope>
    <source>
        <strain evidence="2">MRouAeg1</strain>
        <tissue evidence="2">Muscle</tissue>
    </source>
</reference>
<dbReference type="Proteomes" id="UP000593571">
    <property type="component" value="Unassembled WGS sequence"/>
</dbReference>
<sequence length="124" mass="13659">MKEASLKTESGSPAGGALEQVPPTKPTQPAGGRKIRVISTGEDICHIGILSPAFKKRKEDCSRSEQQQLITALQPKRNCHDFRLFCSFAMILGKFFKTTFPDFLLKSNKSEPFLRLFGLACGSP</sequence>
<organism evidence="2 3">
    <name type="scientific">Rousettus aegyptiacus</name>
    <name type="common">Egyptian fruit bat</name>
    <name type="synonym">Pteropus aegyptiacus</name>
    <dbReference type="NCBI Taxonomy" id="9407"/>
    <lineage>
        <taxon>Eukaryota</taxon>
        <taxon>Metazoa</taxon>
        <taxon>Chordata</taxon>
        <taxon>Craniata</taxon>
        <taxon>Vertebrata</taxon>
        <taxon>Euteleostomi</taxon>
        <taxon>Mammalia</taxon>
        <taxon>Eutheria</taxon>
        <taxon>Laurasiatheria</taxon>
        <taxon>Chiroptera</taxon>
        <taxon>Yinpterochiroptera</taxon>
        <taxon>Pteropodoidea</taxon>
        <taxon>Pteropodidae</taxon>
        <taxon>Rousettinae</taxon>
        <taxon>Rousettus</taxon>
    </lineage>
</organism>
<dbReference type="AlphaFoldDB" id="A0A7J8KBL9"/>
<evidence type="ECO:0000313" key="2">
    <source>
        <dbReference type="EMBL" id="KAF6506229.1"/>
    </source>
</evidence>
<feature type="region of interest" description="Disordered" evidence="1">
    <location>
        <begin position="1"/>
        <end position="32"/>
    </location>
</feature>
<accession>A0A7J8KBL9</accession>
<name>A0A7J8KBL9_ROUAE</name>
<gene>
    <name evidence="2" type="ORF">HJG63_008016</name>
</gene>
<proteinExistence type="predicted"/>